<keyword evidence="1" id="KW-0812">Transmembrane</keyword>
<dbReference type="AlphaFoldDB" id="A0AAE3XSR7"/>
<keyword evidence="1" id="KW-0472">Membrane</keyword>
<accession>A0AAE3XSR7</accession>
<evidence type="ECO:0000313" key="3">
    <source>
        <dbReference type="Proteomes" id="UP001185092"/>
    </source>
</evidence>
<gene>
    <name evidence="2" type="ORF">HNQ88_004892</name>
</gene>
<sequence length="78" mass="9170">MGKGKRNFSFTTFIAGGIAGAIAYMLCKRNKNNYSHQSISDYNLGLEEYPEVKTGQFKKRQKPRFILYYFGRFFIRVR</sequence>
<keyword evidence="1" id="KW-1133">Transmembrane helix</keyword>
<organism evidence="2 3">
    <name type="scientific">Aureibacter tunicatorum</name>
    <dbReference type="NCBI Taxonomy" id="866807"/>
    <lineage>
        <taxon>Bacteria</taxon>
        <taxon>Pseudomonadati</taxon>
        <taxon>Bacteroidota</taxon>
        <taxon>Cytophagia</taxon>
        <taxon>Cytophagales</taxon>
        <taxon>Persicobacteraceae</taxon>
        <taxon>Aureibacter</taxon>
    </lineage>
</organism>
<evidence type="ECO:0000313" key="2">
    <source>
        <dbReference type="EMBL" id="MDR6241805.1"/>
    </source>
</evidence>
<keyword evidence="3" id="KW-1185">Reference proteome</keyword>
<reference evidence="2" key="1">
    <citation type="submission" date="2023-07" db="EMBL/GenBank/DDBJ databases">
        <title>Genomic Encyclopedia of Type Strains, Phase IV (KMG-IV): sequencing the most valuable type-strain genomes for metagenomic binning, comparative biology and taxonomic classification.</title>
        <authorList>
            <person name="Goeker M."/>
        </authorList>
    </citation>
    <scope>NUCLEOTIDE SEQUENCE</scope>
    <source>
        <strain evidence="2">DSM 26174</strain>
    </source>
</reference>
<dbReference type="EMBL" id="JAVDQD010000012">
    <property type="protein sequence ID" value="MDR6241805.1"/>
    <property type="molecule type" value="Genomic_DNA"/>
</dbReference>
<proteinExistence type="predicted"/>
<dbReference type="RefSeq" id="WP_309942913.1">
    <property type="nucleotide sequence ID" value="NZ_AP025307.1"/>
</dbReference>
<evidence type="ECO:0000256" key="1">
    <source>
        <dbReference type="SAM" id="Phobius"/>
    </source>
</evidence>
<feature type="transmembrane region" description="Helical" evidence="1">
    <location>
        <begin position="7"/>
        <end position="26"/>
    </location>
</feature>
<name>A0AAE3XSR7_9BACT</name>
<protein>
    <submittedName>
        <fullName evidence="2">Uncharacterized protein</fullName>
    </submittedName>
</protein>
<dbReference type="Proteomes" id="UP001185092">
    <property type="component" value="Unassembled WGS sequence"/>
</dbReference>
<comment type="caution">
    <text evidence="2">The sequence shown here is derived from an EMBL/GenBank/DDBJ whole genome shotgun (WGS) entry which is preliminary data.</text>
</comment>